<gene>
    <name evidence="4" type="ORF">SAMN05192564_11225</name>
</gene>
<evidence type="ECO:0000256" key="2">
    <source>
        <dbReference type="SAM" id="MobiDB-lite"/>
    </source>
</evidence>
<feature type="modified residue" description="4-aspartylphosphate" evidence="1">
    <location>
        <position position="265"/>
    </location>
</feature>
<dbReference type="GO" id="GO:0000160">
    <property type="term" value="P:phosphorelay signal transduction system"/>
    <property type="evidence" value="ECO:0007669"/>
    <property type="project" value="InterPro"/>
</dbReference>
<dbReference type="Gene3D" id="3.40.50.2300">
    <property type="match status" value="1"/>
</dbReference>
<keyword evidence="1" id="KW-0597">Phosphoprotein</keyword>
<dbReference type="SUPFAM" id="SSF52172">
    <property type="entry name" value="CheY-like"/>
    <property type="match status" value="1"/>
</dbReference>
<evidence type="ECO:0000259" key="3">
    <source>
        <dbReference type="PROSITE" id="PS50110"/>
    </source>
</evidence>
<evidence type="ECO:0000313" key="5">
    <source>
        <dbReference type="Proteomes" id="UP000198638"/>
    </source>
</evidence>
<evidence type="ECO:0000256" key="1">
    <source>
        <dbReference type="PROSITE-ProRule" id="PRU00169"/>
    </source>
</evidence>
<protein>
    <submittedName>
        <fullName evidence="4">Response regulator receiver domain-containing protein</fullName>
    </submittedName>
</protein>
<dbReference type="Pfam" id="PF08667">
    <property type="entry name" value="BetR"/>
    <property type="match status" value="1"/>
</dbReference>
<reference evidence="5" key="1">
    <citation type="submission" date="2016-10" db="EMBL/GenBank/DDBJ databases">
        <authorList>
            <person name="Varghese N."/>
            <person name="Submissions S."/>
        </authorList>
    </citation>
    <scope>NUCLEOTIDE SEQUENCE [LARGE SCALE GENOMIC DNA]</scope>
    <source>
        <strain evidence="5">LMG 24000</strain>
    </source>
</reference>
<dbReference type="InterPro" id="IPR011006">
    <property type="entry name" value="CheY-like_superfamily"/>
</dbReference>
<dbReference type="AlphaFoldDB" id="A0A1H4HR91"/>
<sequence>MTVGARPGRQADEPDSSLPARASALSPHCNPAGLSGTRSVHHPVTTTYIDGYARSMPNDATSPDSIAVAERVRELMSRHGIGKRQQTTELCRILDLSFSQGHRKLRGNSPWTLSQIKKVAEAFGEPAAQLFGAQSLDPGMVGAIAREAVFSIGAIDLACTAWVGAALEAGSRPEFIAFSKLGQWRVVRHDGALYQNAFEVHKIEIYPRRAETDKPLIAVVDDDQASADNLRDYLERSGFCATAFYGLSAFADALQTQVFDGVVIDWLFGTQTSAAAIHAVRASENPDAQIFVLTGELLTGKASESEISDVIRNFNVACYEKPARMAILVADLSKRLNRI</sequence>
<keyword evidence="5" id="KW-1185">Reference proteome</keyword>
<organism evidence="4 5">
    <name type="scientific">Paraburkholderia sartisoli</name>
    <dbReference type="NCBI Taxonomy" id="83784"/>
    <lineage>
        <taxon>Bacteria</taxon>
        <taxon>Pseudomonadati</taxon>
        <taxon>Pseudomonadota</taxon>
        <taxon>Betaproteobacteria</taxon>
        <taxon>Burkholderiales</taxon>
        <taxon>Burkholderiaceae</taxon>
        <taxon>Paraburkholderia</taxon>
    </lineage>
</organism>
<feature type="domain" description="Response regulatory" evidence="3">
    <location>
        <begin position="216"/>
        <end position="336"/>
    </location>
</feature>
<accession>A0A1H4HR91</accession>
<proteinExistence type="predicted"/>
<dbReference type="STRING" id="83784.SAMN05192564_11225"/>
<dbReference type="Proteomes" id="UP000198638">
    <property type="component" value="Unassembled WGS sequence"/>
</dbReference>
<evidence type="ECO:0000313" key="4">
    <source>
        <dbReference type="EMBL" id="SEB23622.1"/>
    </source>
</evidence>
<dbReference type="PROSITE" id="PS50110">
    <property type="entry name" value="RESPONSE_REGULATORY"/>
    <property type="match status" value="1"/>
</dbReference>
<dbReference type="InterPro" id="IPR001789">
    <property type="entry name" value="Sig_transdc_resp-reg_receiver"/>
</dbReference>
<name>A0A1H4HR91_9BURK</name>
<feature type="region of interest" description="Disordered" evidence="2">
    <location>
        <begin position="1"/>
        <end position="40"/>
    </location>
</feature>
<feature type="compositionally biased region" description="Low complexity" evidence="2">
    <location>
        <begin position="16"/>
        <end position="27"/>
    </location>
</feature>
<dbReference type="EMBL" id="FNRQ01000012">
    <property type="protein sequence ID" value="SEB23622.1"/>
    <property type="molecule type" value="Genomic_DNA"/>
</dbReference>
<dbReference type="InterPro" id="IPR013975">
    <property type="entry name" value="Tscrpt_reg_BetR_N"/>
</dbReference>